<reference evidence="1 2" key="1">
    <citation type="submission" date="2019-07" db="EMBL/GenBank/DDBJ databases">
        <title>Whole genome shotgun sequence of Enterococcus villorum NBRC 100699.</title>
        <authorList>
            <person name="Hosoyama A."/>
            <person name="Uohara A."/>
            <person name="Ohji S."/>
            <person name="Ichikawa N."/>
        </authorList>
    </citation>
    <scope>NUCLEOTIDE SEQUENCE [LARGE SCALE GENOMIC DNA]</scope>
    <source>
        <strain evidence="1 2">NBRC 100699</strain>
    </source>
</reference>
<evidence type="ECO:0000313" key="2">
    <source>
        <dbReference type="Proteomes" id="UP000321830"/>
    </source>
</evidence>
<comment type="caution">
    <text evidence="1">The sequence shown here is derived from an EMBL/GenBank/DDBJ whole genome shotgun (WGS) entry which is preliminary data.</text>
</comment>
<dbReference type="RefSeq" id="WP_010751120.1">
    <property type="nucleotide sequence ID" value="NZ_BJWF01000001.1"/>
</dbReference>
<organism evidence="1 2">
    <name type="scientific">Enterococcus villorum</name>
    <dbReference type="NCBI Taxonomy" id="112904"/>
    <lineage>
        <taxon>Bacteria</taxon>
        <taxon>Bacillati</taxon>
        <taxon>Bacillota</taxon>
        <taxon>Bacilli</taxon>
        <taxon>Lactobacillales</taxon>
        <taxon>Enterococcaceae</taxon>
        <taxon>Enterococcus</taxon>
    </lineage>
</organism>
<protein>
    <submittedName>
        <fullName evidence="1">Uncharacterized protein</fullName>
    </submittedName>
</protein>
<dbReference type="EMBL" id="BJWF01000001">
    <property type="protein sequence ID" value="GEL90875.1"/>
    <property type="molecule type" value="Genomic_DNA"/>
</dbReference>
<accession>A0A511IYS3</accession>
<gene>
    <name evidence="1" type="ORF">EVI01_02120</name>
</gene>
<sequence>MDTRLMLQVKEILKKFPHYWKEEELQRPIVINDLIGSNVVKRLI</sequence>
<evidence type="ECO:0000313" key="1">
    <source>
        <dbReference type="EMBL" id="GEL90875.1"/>
    </source>
</evidence>
<name>A0A511IYS3_9ENTE</name>
<dbReference type="AlphaFoldDB" id="A0A511IYS3"/>
<dbReference type="Proteomes" id="UP000321830">
    <property type="component" value="Unassembled WGS sequence"/>
</dbReference>
<proteinExistence type="predicted"/>